<dbReference type="EMBL" id="DVFV01000030">
    <property type="protein sequence ID" value="HIQ90309.1"/>
    <property type="molecule type" value="Genomic_DNA"/>
</dbReference>
<feature type="domain" description="N-acetyltransferase" evidence="1">
    <location>
        <begin position="7"/>
        <end position="91"/>
    </location>
</feature>
<dbReference type="CDD" id="cd04301">
    <property type="entry name" value="NAT_SF"/>
    <property type="match status" value="1"/>
</dbReference>
<comment type="caution">
    <text evidence="2">The sequence shown here is derived from an EMBL/GenBank/DDBJ whole genome shotgun (WGS) entry which is preliminary data.</text>
</comment>
<reference evidence="2" key="2">
    <citation type="journal article" date="2021" name="PeerJ">
        <title>Extensive microbial diversity within the chicken gut microbiome revealed by metagenomics and culture.</title>
        <authorList>
            <person name="Gilroy R."/>
            <person name="Ravi A."/>
            <person name="Getino M."/>
            <person name="Pursley I."/>
            <person name="Horton D.L."/>
            <person name="Alikhan N.F."/>
            <person name="Baker D."/>
            <person name="Gharbi K."/>
            <person name="Hall N."/>
            <person name="Watson M."/>
            <person name="Adriaenssens E.M."/>
            <person name="Foster-Nyarko E."/>
            <person name="Jarju S."/>
            <person name="Secka A."/>
            <person name="Antonio M."/>
            <person name="Oren A."/>
            <person name="Chaudhuri R.R."/>
            <person name="La Ragione R."/>
            <person name="Hildebrand F."/>
            <person name="Pallen M.J."/>
        </authorList>
    </citation>
    <scope>NUCLEOTIDE SEQUENCE</scope>
    <source>
        <strain evidence="2">CHK147-3167</strain>
    </source>
</reference>
<protein>
    <submittedName>
        <fullName evidence="2">N-acetyltransferase</fullName>
    </submittedName>
</protein>
<accession>A0A9D0ZQ30</accession>
<dbReference type="Gene3D" id="3.40.630.30">
    <property type="match status" value="1"/>
</dbReference>
<dbReference type="InterPro" id="IPR031165">
    <property type="entry name" value="GNAT_YJDJ"/>
</dbReference>
<dbReference type="AlphaFoldDB" id="A0A9D0ZQ30"/>
<gene>
    <name evidence="2" type="ORF">IAB27_01580</name>
</gene>
<evidence type="ECO:0000313" key="3">
    <source>
        <dbReference type="Proteomes" id="UP000886786"/>
    </source>
</evidence>
<proteinExistence type="predicted"/>
<dbReference type="InterPro" id="IPR045057">
    <property type="entry name" value="Gcn5-rel_NAT"/>
</dbReference>
<dbReference type="PANTHER" id="PTHR31435:SF9">
    <property type="entry name" value="PROTEIN NATD1"/>
    <property type="match status" value="1"/>
</dbReference>
<organism evidence="2 3">
    <name type="scientific">Candidatus Coprosoma intestinipullorum</name>
    <dbReference type="NCBI Taxonomy" id="2840752"/>
    <lineage>
        <taxon>Bacteria</taxon>
        <taxon>Bacillati</taxon>
        <taxon>Bacillota</taxon>
        <taxon>Bacillota incertae sedis</taxon>
        <taxon>Candidatus Coprosoma</taxon>
    </lineage>
</organism>
<evidence type="ECO:0000259" key="1">
    <source>
        <dbReference type="PROSITE" id="PS51729"/>
    </source>
</evidence>
<dbReference type="PANTHER" id="PTHR31435">
    <property type="entry name" value="PROTEIN NATD1"/>
    <property type="match status" value="1"/>
</dbReference>
<evidence type="ECO:0000313" key="2">
    <source>
        <dbReference type="EMBL" id="HIQ90309.1"/>
    </source>
</evidence>
<dbReference type="PROSITE" id="PS51729">
    <property type="entry name" value="GNAT_YJDJ"/>
    <property type="match status" value="1"/>
</dbReference>
<sequence>MYRMYRMYKMLDDRIVFLVNDAIKGEAEFRKASEDVLDVFHIFVDDEYRGQGIANTFMKLLVKYCEIYDYKMKCSCPYAKKWMEKHGKETV</sequence>
<dbReference type="Proteomes" id="UP000886786">
    <property type="component" value="Unassembled WGS sequence"/>
</dbReference>
<reference evidence="2" key="1">
    <citation type="submission" date="2020-10" db="EMBL/GenBank/DDBJ databases">
        <authorList>
            <person name="Gilroy R."/>
        </authorList>
    </citation>
    <scope>NUCLEOTIDE SEQUENCE</scope>
    <source>
        <strain evidence="2">CHK147-3167</strain>
    </source>
</reference>
<dbReference type="Pfam" id="PF14542">
    <property type="entry name" value="Acetyltransf_CG"/>
    <property type="match status" value="1"/>
</dbReference>
<dbReference type="InterPro" id="IPR016181">
    <property type="entry name" value="Acyl_CoA_acyltransferase"/>
</dbReference>
<dbReference type="SUPFAM" id="SSF55729">
    <property type="entry name" value="Acyl-CoA N-acyltransferases (Nat)"/>
    <property type="match status" value="1"/>
</dbReference>
<name>A0A9D0ZQ30_9FIRM</name>